<dbReference type="GeneID" id="123147907"/>
<reference evidence="2" key="2">
    <citation type="submission" date="2018-10" db="UniProtKB">
        <authorList>
            <consortium name="EnsemblPlants"/>
        </authorList>
    </citation>
    <scope>IDENTIFICATION</scope>
</reference>
<dbReference type="SUPFAM" id="SSF101148">
    <property type="entry name" value="Plant invertase/pectin methylesterase inhibitor"/>
    <property type="match status" value="1"/>
</dbReference>
<dbReference type="PANTHER" id="PTHR34838:SF7">
    <property type="entry name" value="PECTINESTERASE INHIBITOR DOMAIN-CONTAINING PROTEIN"/>
    <property type="match status" value="1"/>
</dbReference>
<organism evidence="2">
    <name type="scientific">Triticum aestivum</name>
    <name type="common">Wheat</name>
    <dbReference type="NCBI Taxonomy" id="4565"/>
    <lineage>
        <taxon>Eukaryota</taxon>
        <taxon>Viridiplantae</taxon>
        <taxon>Streptophyta</taxon>
        <taxon>Embryophyta</taxon>
        <taxon>Tracheophyta</taxon>
        <taxon>Spermatophyta</taxon>
        <taxon>Magnoliopsida</taxon>
        <taxon>Liliopsida</taxon>
        <taxon>Poales</taxon>
        <taxon>Poaceae</taxon>
        <taxon>BOP clade</taxon>
        <taxon>Pooideae</taxon>
        <taxon>Triticodae</taxon>
        <taxon>Triticeae</taxon>
        <taxon>Triticinae</taxon>
        <taxon>Triticum</taxon>
    </lineage>
</organism>
<dbReference type="RefSeq" id="XP_044423168.1">
    <property type="nucleotide sequence ID" value="XM_044567233.1"/>
</dbReference>
<dbReference type="Gramene" id="TraesCAD_scaffold_030928_01G000600.1">
    <property type="protein sequence ID" value="TraesCAD_scaffold_030928_01G000600.1"/>
    <property type="gene ID" value="TraesCAD_scaffold_030928_01G000600"/>
</dbReference>
<accession>A0A3B6RR26</accession>
<dbReference type="Gramene" id="TraesWEE_scaffold_096844_01G000100.1">
    <property type="protein sequence ID" value="TraesWEE_scaffold_096844_01G000100.1"/>
    <property type="gene ID" value="TraesWEE_scaffold_096844_01G000100"/>
</dbReference>
<dbReference type="Gramene" id="TraesLAC7A03G03960960.1">
    <property type="protein sequence ID" value="TraesLAC7A03G03960960.1.CDS1"/>
    <property type="gene ID" value="TraesLAC7A03G03960960"/>
</dbReference>
<dbReference type="EnsemblPlants" id="TraesCS7A02G486600.1">
    <property type="protein sequence ID" value="TraesCS7A02G486600.1.cds1"/>
    <property type="gene ID" value="TraesCS7A02G486600"/>
</dbReference>
<evidence type="ECO:0000313" key="3">
    <source>
        <dbReference type="Proteomes" id="UP000019116"/>
    </source>
</evidence>
<dbReference type="Gene3D" id="1.20.140.40">
    <property type="entry name" value="Invertase/pectin methylesterase inhibitor family protein"/>
    <property type="match status" value="1"/>
</dbReference>
<evidence type="ECO:0000256" key="1">
    <source>
        <dbReference type="SAM" id="SignalP"/>
    </source>
</evidence>
<dbReference type="Gramene" id="TraesNOR7A03G04050430.1">
    <property type="protein sequence ID" value="TraesNOR7A03G04050430.1.CDS1"/>
    <property type="gene ID" value="TraesNOR7A03G04050430"/>
</dbReference>
<dbReference type="Gramene" id="TraesLDM7A03G04010340.1">
    <property type="protein sequence ID" value="TraesLDM7A03G04010340.1.CDS1"/>
    <property type="gene ID" value="TraesLDM7A03G04010340"/>
</dbReference>
<dbReference type="InterPro" id="IPR035513">
    <property type="entry name" value="Invertase/methylesterase_inhib"/>
</dbReference>
<dbReference type="SMR" id="A0A3B6RR26"/>
<dbReference type="Gramene" id="TraesARI7A03G03981510.1">
    <property type="protein sequence ID" value="TraesARI7A03G03981510.1.CDS1"/>
    <property type="gene ID" value="TraesARI7A03G03981510"/>
</dbReference>
<dbReference type="OrthoDB" id="623724at2759"/>
<keyword evidence="3" id="KW-1185">Reference proteome</keyword>
<reference evidence="2" key="1">
    <citation type="submission" date="2018-08" db="EMBL/GenBank/DDBJ databases">
        <authorList>
            <person name="Rossello M."/>
        </authorList>
    </citation>
    <scope>NUCLEOTIDE SEQUENCE [LARGE SCALE GENOMIC DNA]</scope>
    <source>
        <strain evidence="2">cv. Chinese Spring</strain>
    </source>
</reference>
<dbReference type="AlphaFoldDB" id="A0A3B6RR26"/>
<proteinExistence type="predicted"/>
<name>A0A3B6RR26_WHEAT</name>
<evidence type="ECO:0000313" key="2">
    <source>
        <dbReference type="EnsemblPlants" id="TraesCS7A02G486600.1.cds1"/>
    </source>
</evidence>
<protein>
    <recommendedName>
        <fullName evidence="4">Pectinesterase inhibitor domain-containing protein</fullName>
    </recommendedName>
</protein>
<sequence length="187" mass="20350">MKIILLLLILAPLGVSVTARLKCPGVPYNGAVATCYHGCGTKLIYDLCIKTMQQGHIDLSPSHKEETTAYAILVLSAAVESTRTTSHTLTYQLQKNASISVQERAFYGACLTDYVAALNSLDHTLVVMLPNCFFQGINDDYLSALASLNSCRDRFIGPAMYTSPVYPLVLADRNKALLAYSLGKLLL</sequence>
<feature type="signal peptide" evidence="1">
    <location>
        <begin position="1"/>
        <end position="19"/>
    </location>
</feature>
<dbReference type="Gramene" id="TraesCLE_scaffold_025308_01G000100.1">
    <property type="protein sequence ID" value="TraesCLE_scaffold_025308_01G000100.1"/>
    <property type="gene ID" value="TraesCLE_scaffold_025308_01G000100"/>
</dbReference>
<dbReference type="Gramene" id="TraesCS7A02G486600.1">
    <property type="protein sequence ID" value="TraesCS7A02G486600.1.cds1"/>
    <property type="gene ID" value="TraesCS7A02G486600"/>
</dbReference>
<dbReference type="OMA" id="GCGMKLI"/>
<dbReference type="Gramene" id="TraesMAC7A03G04004970.1">
    <property type="protein sequence ID" value="TraesMAC7A03G04004970.1.CDS1"/>
    <property type="gene ID" value="TraesMAC7A03G04004970"/>
</dbReference>
<dbReference type="PANTHER" id="PTHR34838">
    <property type="entry name" value="OS08G0142100 PROTEIN-RELATED"/>
    <property type="match status" value="1"/>
</dbReference>
<dbReference type="Proteomes" id="UP000019116">
    <property type="component" value="Chromosome 7A"/>
</dbReference>
<dbReference type="Gramene" id="TraesCS7A03G1178900.1">
    <property type="protein sequence ID" value="TraesCS7A03G1178900.1.CDS1"/>
    <property type="gene ID" value="TraesCS7A03G1178900"/>
</dbReference>
<feature type="chain" id="PRO_5043180396" description="Pectinesterase inhibitor domain-containing protein" evidence="1">
    <location>
        <begin position="20"/>
        <end position="187"/>
    </location>
</feature>
<keyword evidence="1" id="KW-0732">Signal</keyword>
<evidence type="ECO:0008006" key="4">
    <source>
        <dbReference type="Google" id="ProtNLM"/>
    </source>
</evidence>
<gene>
    <name evidence="2" type="primary">LOC123147907</name>
</gene>